<keyword evidence="3" id="KW-0238">DNA-binding</keyword>
<dbReference type="SUPFAM" id="SSF53850">
    <property type="entry name" value="Periplasmic binding protein-like II"/>
    <property type="match status" value="1"/>
</dbReference>
<dbReference type="SUPFAM" id="SSF46785">
    <property type="entry name" value="Winged helix' DNA-binding domain"/>
    <property type="match status" value="1"/>
</dbReference>
<evidence type="ECO:0000256" key="4">
    <source>
        <dbReference type="ARBA" id="ARBA00023163"/>
    </source>
</evidence>
<dbReference type="InterPro" id="IPR000847">
    <property type="entry name" value="LysR_HTH_N"/>
</dbReference>
<dbReference type="RefSeq" id="WP_102950169.1">
    <property type="nucleotide sequence ID" value="NZ_CP024847.1"/>
</dbReference>
<dbReference type="GO" id="GO:0006351">
    <property type="term" value="P:DNA-templated transcription"/>
    <property type="evidence" value="ECO:0007669"/>
    <property type="project" value="TreeGrafter"/>
</dbReference>
<evidence type="ECO:0000313" key="6">
    <source>
        <dbReference type="EMBL" id="AUR50869.1"/>
    </source>
</evidence>
<dbReference type="InterPro" id="IPR036390">
    <property type="entry name" value="WH_DNA-bd_sf"/>
</dbReference>
<organism evidence="6 7">
    <name type="scientific">Aquella oligotrophica</name>
    <dbReference type="NCBI Taxonomy" id="2067065"/>
    <lineage>
        <taxon>Bacteria</taxon>
        <taxon>Pseudomonadati</taxon>
        <taxon>Pseudomonadota</taxon>
        <taxon>Betaproteobacteria</taxon>
        <taxon>Neisseriales</taxon>
        <taxon>Neisseriaceae</taxon>
        <taxon>Aquella</taxon>
    </lineage>
</organism>
<evidence type="ECO:0000313" key="7">
    <source>
        <dbReference type="Proteomes" id="UP000236655"/>
    </source>
</evidence>
<dbReference type="PROSITE" id="PS50931">
    <property type="entry name" value="HTH_LYSR"/>
    <property type="match status" value="1"/>
</dbReference>
<dbReference type="Pfam" id="PF00126">
    <property type="entry name" value="HTH_1"/>
    <property type="match status" value="1"/>
</dbReference>
<keyword evidence="4" id="KW-0804">Transcription</keyword>
<dbReference type="EMBL" id="CP024847">
    <property type="protein sequence ID" value="AUR50869.1"/>
    <property type="molecule type" value="Genomic_DNA"/>
</dbReference>
<gene>
    <name evidence="6" type="ORF">CUN60_00650</name>
</gene>
<comment type="similarity">
    <text evidence="1">Belongs to the LysR transcriptional regulatory family.</text>
</comment>
<dbReference type="GO" id="GO:0043565">
    <property type="term" value="F:sequence-specific DNA binding"/>
    <property type="evidence" value="ECO:0007669"/>
    <property type="project" value="TreeGrafter"/>
</dbReference>
<dbReference type="Gene3D" id="3.40.190.290">
    <property type="match status" value="1"/>
</dbReference>
<dbReference type="PANTHER" id="PTHR30537:SF68">
    <property type="entry name" value="TRANSCRIPTIONAL REGULATOR-RELATED"/>
    <property type="match status" value="1"/>
</dbReference>
<dbReference type="OrthoDB" id="9178040at2"/>
<feature type="domain" description="HTH lysR-type" evidence="5">
    <location>
        <begin position="1"/>
        <end position="59"/>
    </location>
</feature>
<sequence length="303" mass="35070">MYSYDDLFLFTKVVEIGSFIHTAKMLKISHTTISRRIKNLEEQLGVALLRVNTKNFEPTQIGLRIYESLKTQANTVDDIIEEVIDHQKEPQGTLNVIFPSAMALDSITPYIPKFLRKYPKINLNINYNNKEVDLIREGIDVAIINHMPKQQNQKIKHIYSIMALLYCTKDYAEKYGVPKHPDELANHLVTGYISDDYSISSNLSLTNTDTDEVVIIPMPKRITSNNALHNIRLMESGEVIAALLDNIDLSHYRFGDLVPVLPEYHVMQLRYYLIRHPNHNELKVQVFCKFLEEQLKAEDKKLR</sequence>
<keyword evidence="2" id="KW-0805">Transcription regulation</keyword>
<dbReference type="Proteomes" id="UP000236655">
    <property type="component" value="Chromosome"/>
</dbReference>
<evidence type="ECO:0000259" key="5">
    <source>
        <dbReference type="PROSITE" id="PS50931"/>
    </source>
</evidence>
<dbReference type="InterPro" id="IPR058163">
    <property type="entry name" value="LysR-type_TF_proteobact-type"/>
</dbReference>
<dbReference type="GO" id="GO:0003700">
    <property type="term" value="F:DNA-binding transcription factor activity"/>
    <property type="evidence" value="ECO:0007669"/>
    <property type="project" value="InterPro"/>
</dbReference>
<dbReference type="PANTHER" id="PTHR30537">
    <property type="entry name" value="HTH-TYPE TRANSCRIPTIONAL REGULATOR"/>
    <property type="match status" value="1"/>
</dbReference>
<reference evidence="7" key="1">
    <citation type="submission" date="2017-11" db="EMBL/GenBank/DDBJ databases">
        <authorList>
            <person name="Chan K.G."/>
            <person name="Lee L.S."/>
        </authorList>
    </citation>
    <scope>NUCLEOTIDE SEQUENCE [LARGE SCALE GENOMIC DNA]</scope>
    <source>
        <strain evidence="7">DSM 100970</strain>
    </source>
</reference>
<name>A0A2I7N341_9NEIS</name>
<evidence type="ECO:0000256" key="3">
    <source>
        <dbReference type="ARBA" id="ARBA00023125"/>
    </source>
</evidence>
<keyword evidence="7" id="KW-1185">Reference proteome</keyword>
<dbReference type="Pfam" id="PF03466">
    <property type="entry name" value="LysR_substrate"/>
    <property type="match status" value="1"/>
</dbReference>
<accession>A0A2I7N341</accession>
<protein>
    <recommendedName>
        <fullName evidence="5">HTH lysR-type domain-containing protein</fullName>
    </recommendedName>
</protein>
<dbReference type="InterPro" id="IPR036388">
    <property type="entry name" value="WH-like_DNA-bd_sf"/>
</dbReference>
<evidence type="ECO:0000256" key="2">
    <source>
        <dbReference type="ARBA" id="ARBA00023015"/>
    </source>
</evidence>
<proteinExistence type="inferred from homology"/>
<evidence type="ECO:0000256" key="1">
    <source>
        <dbReference type="ARBA" id="ARBA00009437"/>
    </source>
</evidence>
<dbReference type="Gene3D" id="1.10.10.10">
    <property type="entry name" value="Winged helix-like DNA-binding domain superfamily/Winged helix DNA-binding domain"/>
    <property type="match status" value="1"/>
</dbReference>
<dbReference type="InterPro" id="IPR005119">
    <property type="entry name" value="LysR_subst-bd"/>
</dbReference>
<dbReference type="AlphaFoldDB" id="A0A2I7N341"/>
<dbReference type="KEGG" id="nba:CUN60_00650"/>